<evidence type="ECO:0000313" key="3">
    <source>
        <dbReference type="Proteomes" id="UP000290408"/>
    </source>
</evidence>
<evidence type="ECO:0000313" key="2">
    <source>
        <dbReference type="EMBL" id="QBF46423.1"/>
    </source>
</evidence>
<keyword evidence="1" id="KW-1133">Transmembrane helix</keyword>
<keyword evidence="3" id="KW-1185">Reference proteome</keyword>
<dbReference type="STRING" id="1216970.GCA_001570985_02970"/>
<dbReference type="AlphaFoldDB" id="A0A4P6MY27"/>
<dbReference type="OrthoDB" id="4871119at2"/>
<gene>
    <name evidence="2" type="ORF">EXU32_09270</name>
</gene>
<protein>
    <submittedName>
        <fullName evidence="2">Uncharacterized protein</fullName>
    </submittedName>
</protein>
<keyword evidence="1" id="KW-0472">Membrane</keyword>
<reference evidence="2 3" key="1">
    <citation type="submission" date="2019-02" db="EMBL/GenBank/DDBJ databases">
        <title>Genomic data mining of an Antarctic deep-sea actinobacterium, Janibacterlimosus P3-3-X1.</title>
        <authorList>
            <person name="Liao L."/>
            <person name="Chen B."/>
        </authorList>
    </citation>
    <scope>NUCLEOTIDE SEQUENCE [LARGE SCALE GENOMIC DNA]</scope>
    <source>
        <strain evidence="2 3">P3-3-X1</strain>
    </source>
</reference>
<dbReference type="EMBL" id="CP036164">
    <property type="protein sequence ID" value="QBF46423.1"/>
    <property type="molecule type" value="Genomic_DNA"/>
</dbReference>
<accession>A0A4P6MY27</accession>
<dbReference type="KEGG" id="jli:EXU32_09270"/>
<proteinExistence type="predicted"/>
<name>A0A4P6MY27_9MICO</name>
<feature type="transmembrane region" description="Helical" evidence="1">
    <location>
        <begin position="37"/>
        <end position="59"/>
    </location>
</feature>
<organism evidence="2 3">
    <name type="scientific">Janibacter limosus</name>
    <dbReference type="NCBI Taxonomy" id="53458"/>
    <lineage>
        <taxon>Bacteria</taxon>
        <taxon>Bacillati</taxon>
        <taxon>Actinomycetota</taxon>
        <taxon>Actinomycetes</taxon>
        <taxon>Micrococcales</taxon>
        <taxon>Intrasporangiaceae</taxon>
        <taxon>Janibacter</taxon>
    </lineage>
</organism>
<sequence length="61" mass="6697">MSVTTGLVIVGVLAMVYGIGFAVLPMHHWPQEQRSRYTVWGSGLIGMLALALVVIPWFIRG</sequence>
<keyword evidence="1" id="KW-0812">Transmembrane</keyword>
<evidence type="ECO:0000256" key="1">
    <source>
        <dbReference type="SAM" id="Phobius"/>
    </source>
</evidence>
<dbReference type="RefSeq" id="WP_130629644.1">
    <property type="nucleotide sequence ID" value="NZ_CP036164.1"/>
</dbReference>
<feature type="transmembrane region" description="Helical" evidence="1">
    <location>
        <begin position="6"/>
        <end position="25"/>
    </location>
</feature>
<dbReference type="Proteomes" id="UP000290408">
    <property type="component" value="Chromosome"/>
</dbReference>